<accession>A0AAW2BEM0</accession>
<dbReference type="Proteomes" id="UP001459277">
    <property type="component" value="Unassembled WGS sequence"/>
</dbReference>
<dbReference type="InterPro" id="IPR019448">
    <property type="entry name" value="NT-C2"/>
</dbReference>
<reference evidence="4 5" key="1">
    <citation type="submission" date="2024-01" db="EMBL/GenBank/DDBJ databases">
        <title>A telomere-to-telomere, gap-free genome of sweet tea (Lithocarpus litseifolius).</title>
        <authorList>
            <person name="Zhou J."/>
        </authorList>
    </citation>
    <scope>NUCLEOTIDE SEQUENCE [LARGE SCALE GENOMIC DNA]</scope>
    <source>
        <strain evidence="4">Zhou-2022a</strain>
        <tissue evidence="4">Leaf</tissue>
    </source>
</reference>
<organism evidence="4 5">
    <name type="scientific">Lithocarpus litseifolius</name>
    <dbReference type="NCBI Taxonomy" id="425828"/>
    <lineage>
        <taxon>Eukaryota</taxon>
        <taxon>Viridiplantae</taxon>
        <taxon>Streptophyta</taxon>
        <taxon>Embryophyta</taxon>
        <taxon>Tracheophyta</taxon>
        <taxon>Spermatophyta</taxon>
        <taxon>Magnoliopsida</taxon>
        <taxon>eudicotyledons</taxon>
        <taxon>Gunneridae</taxon>
        <taxon>Pentapetalae</taxon>
        <taxon>rosids</taxon>
        <taxon>fabids</taxon>
        <taxon>Fagales</taxon>
        <taxon>Fagaceae</taxon>
        <taxon>Lithocarpus</taxon>
    </lineage>
</organism>
<feature type="compositionally biased region" description="Basic and acidic residues" evidence="2">
    <location>
        <begin position="957"/>
        <end position="968"/>
    </location>
</feature>
<gene>
    <name evidence="4" type="ORF">SO802_033921</name>
</gene>
<feature type="compositionally biased region" description="Basic and acidic residues" evidence="2">
    <location>
        <begin position="207"/>
        <end position="225"/>
    </location>
</feature>
<feature type="coiled-coil region" evidence="1">
    <location>
        <begin position="856"/>
        <end position="915"/>
    </location>
</feature>
<dbReference type="EMBL" id="JAZDWU010000012">
    <property type="protein sequence ID" value="KAK9984396.1"/>
    <property type="molecule type" value="Genomic_DNA"/>
</dbReference>
<keyword evidence="1" id="KW-0175">Coiled coil</keyword>
<evidence type="ECO:0000313" key="4">
    <source>
        <dbReference type="EMBL" id="KAK9984396.1"/>
    </source>
</evidence>
<evidence type="ECO:0000259" key="3">
    <source>
        <dbReference type="PROSITE" id="PS51840"/>
    </source>
</evidence>
<feature type="coiled-coil region" evidence="1">
    <location>
        <begin position="486"/>
        <end position="559"/>
    </location>
</feature>
<feature type="region of interest" description="Disordered" evidence="2">
    <location>
        <begin position="132"/>
        <end position="163"/>
    </location>
</feature>
<evidence type="ECO:0000256" key="2">
    <source>
        <dbReference type="SAM" id="MobiDB-lite"/>
    </source>
</evidence>
<name>A0AAW2BEM0_9ROSI</name>
<feature type="coiled-coil region" evidence="1">
    <location>
        <begin position="233"/>
        <end position="295"/>
    </location>
</feature>
<feature type="domain" description="C2 NT-type" evidence="3">
    <location>
        <begin position="1"/>
        <end position="76"/>
    </location>
</feature>
<evidence type="ECO:0000313" key="5">
    <source>
        <dbReference type="Proteomes" id="UP001459277"/>
    </source>
</evidence>
<comment type="caution">
    <text evidence="4">The sequence shown here is derived from an EMBL/GenBank/DDBJ whole genome shotgun (WGS) entry which is preliminary data.</text>
</comment>
<sequence length="1106" mass="125881">MFKSARWRSERNKIKAVFKLQFHATQGSSKAGAIGEVSIDFAEYAEATKPSSVSLPLKSSNTNSNAVLHVLIQRLQENVDQREVEECEDAKMTSEDRSLKTYLSHGDADESIANHHINDGPINKTTHNVELNGNCTDSSGSDITLSSSESSSGLNTPRELGVRNNNIHQDSSRFLSSLSHNSLPHNPAVNSSMTVYEEWSGGSDHGISTDDSTHSSHDAHPRERSQQASDIEIEKLKADLVALARQADISELELQTLRKQIVKESKRGHDLSREIVSLKEERDALKSECEKLKSFHRRMDDAKVRNRLQSEGGDLRALVEEIRQELTYEKDLNANLRLQLQKTQESNTELLLAVRDLDEMVEEKNGKILNLTNKMGSSENAEELRGTLLKSEMDDDEEQKALEELVKEHSNAKETYLLEQKIIDLYGEIEIYRRDKDELEMQMEQLALDYEILKQENHDMSYRLEQSQLQEQLKMQYECSSPSAAINELEATIESLEIELKKQSNEFSGSLATIRELETHINSLEEELEKQAQAFETDLEAVTRAKVEQEQRAIQAEQALRKTRWKNASTAERIQEEFKRLSVQMTSTFDANEQVAAKAIMKANELLLQKSQLEEMLQKVREETKSVKDCYEAKIHELSNQIDTKTYQIEQMVVEIDNKSKQLEYQKQHVKELRRAFSEETEILKAEINRITEDNICLCEKTEQQEKLQAELEQMTTSVKESEMLLQCGNTRRIELESTIALMKKEVDKSQEELNRMRHLKNEQEATIGVLQSEMETLKARSDEMKHSLFEDEAEKERLRKHVFQLKNELKKRDDAVISMEKKLKDSNGRTAVSDATKTTVKNNRSPPAPRGSKEVASLREKIKLLEGQIKLKETALEASTNSFLEKEKDLQNKIEELESKMEELNQSSAFLQILEDRNGIASTSDIPEEAGTAAKYLCSTVCLPNENGNTLSSIKSNDETSSEKELKASSSSNRDGNLNDFIAELVSLKERNKSMESELKEMQERYSEISLKFAEVEGERQQLVMTIVSFIVQICSSSSSSFRSSSSLRRQMGSSSSDGYFVVVVQIVPLRSFRSSSSLSRSFFFSSDVSGHPLQFQFFVVLLQF</sequence>
<feature type="coiled-coil region" evidence="1">
    <location>
        <begin position="705"/>
        <end position="781"/>
    </location>
</feature>
<feature type="region of interest" description="Disordered" evidence="2">
    <location>
        <begin position="950"/>
        <end position="976"/>
    </location>
</feature>
<dbReference type="PROSITE" id="PS51840">
    <property type="entry name" value="C2_NT"/>
    <property type="match status" value="1"/>
</dbReference>
<keyword evidence="5" id="KW-1185">Reference proteome</keyword>
<evidence type="ECO:0000256" key="1">
    <source>
        <dbReference type="SAM" id="Coils"/>
    </source>
</evidence>
<feature type="compositionally biased region" description="Low complexity" evidence="2">
    <location>
        <begin position="136"/>
        <end position="154"/>
    </location>
</feature>
<feature type="region of interest" description="Disordered" evidence="2">
    <location>
        <begin position="827"/>
        <end position="856"/>
    </location>
</feature>
<dbReference type="PANTHER" id="PTHR34452">
    <property type="entry name" value="MYOSIN HEAVY CHAIN-RELATED PROTEIN"/>
    <property type="match status" value="1"/>
</dbReference>
<feature type="compositionally biased region" description="Polar residues" evidence="2">
    <location>
        <begin position="829"/>
        <end position="846"/>
    </location>
</feature>
<feature type="coiled-coil region" evidence="1">
    <location>
        <begin position="979"/>
        <end position="1020"/>
    </location>
</feature>
<feature type="region of interest" description="Disordered" evidence="2">
    <location>
        <begin position="198"/>
        <end position="230"/>
    </location>
</feature>
<dbReference type="Pfam" id="PF10358">
    <property type="entry name" value="NT-C2"/>
    <property type="match status" value="1"/>
</dbReference>
<feature type="coiled-coil region" evidence="1">
    <location>
        <begin position="596"/>
        <end position="676"/>
    </location>
</feature>
<dbReference type="AlphaFoldDB" id="A0AAW2BEM0"/>
<protein>
    <recommendedName>
        <fullName evidence="3">C2 NT-type domain-containing protein</fullName>
    </recommendedName>
</protein>
<feature type="coiled-coil region" evidence="1">
    <location>
        <begin position="354"/>
        <end position="456"/>
    </location>
</feature>
<dbReference type="PANTHER" id="PTHR34452:SF7">
    <property type="entry name" value="MYOSIN HEAVY CHAIN-RELATED PROTEIN"/>
    <property type="match status" value="1"/>
</dbReference>
<proteinExistence type="predicted"/>